<feature type="transmembrane region" description="Helical" evidence="8">
    <location>
        <begin position="149"/>
        <end position="167"/>
    </location>
</feature>
<dbReference type="PANTHER" id="PTHR24243">
    <property type="entry name" value="G-PROTEIN COUPLED RECEPTOR"/>
    <property type="match status" value="1"/>
</dbReference>
<evidence type="ECO:0000256" key="8">
    <source>
        <dbReference type="SAM" id="Phobius"/>
    </source>
</evidence>
<keyword evidence="5 8" id="KW-0472">Membrane</keyword>
<keyword evidence="4" id="KW-0297">G-protein coupled receptor</keyword>
<evidence type="ECO:0000256" key="5">
    <source>
        <dbReference type="ARBA" id="ARBA00023136"/>
    </source>
</evidence>
<dbReference type="EMBL" id="CACVKT020008387">
    <property type="protein sequence ID" value="CAC5415174.1"/>
    <property type="molecule type" value="Genomic_DNA"/>
</dbReference>
<dbReference type="PROSITE" id="PS50262">
    <property type="entry name" value="G_PROTEIN_RECEP_F1_2"/>
    <property type="match status" value="1"/>
</dbReference>
<feature type="transmembrane region" description="Helical" evidence="8">
    <location>
        <begin position="81"/>
        <end position="99"/>
    </location>
</feature>
<keyword evidence="11" id="KW-1185">Reference proteome</keyword>
<evidence type="ECO:0000259" key="9">
    <source>
        <dbReference type="PROSITE" id="PS50262"/>
    </source>
</evidence>
<feature type="transmembrane region" description="Helical" evidence="8">
    <location>
        <begin position="111"/>
        <end position="129"/>
    </location>
</feature>
<dbReference type="GO" id="GO:0005886">
    <property type="term" value="C:plasma membrane"/>
    <property type="evidence" value="ECO:0007669"/>
    <property type="project" value="TreeGrafter"/>
</dbReference>
<keyword evidence="7" id="KW-0807">Transducer</keyword>
<dbReference type="Pfam" id="PF00001">
    <property type="entry name" value="7tm_1"/>
    <property type="match status" value="1"/>
</dbReference>
<dbReference type="InterPro" id="IPR000276">
    <property type="entry name" value="GPCR_Rhodpsn"/>
</dbReference>
<reference evidence="10 11" key="1">
    <citation type="submission" date="2020-06" db="EMBL/GenBank/DDBJ databases">
        <authorList>
            <person name="Li R."/>
            <person name="Bekaert M."/>
        </authorList>
    </citation>
    <scope>NUCLEOTIDE SEQUENCE [LARGE SCALE GENOMIC DNA]</scope>
    <source>
        <strain evidence="11">wild</strain>
    </source>
</reference>
<protein>
    <recommendedName>
        <fullName evidence="9">G-protein coupled receptors family 1 profile domain-containing protein</fullName>
    </recommendedName>
</protein>
<evidence type="ECO:0000256" key="2">
    <source>
        <dbReference type="ARBA" id="ARBA00022692"/>
    </source>
</evidence>
<dbReference type="OrthoDB" id="9990906at2759"/>
<dbReference type="SUPFAM" id="SSF81321">
    <property type="entry name" value="Family A G protein-coupled receptor-like"/>
    <property type="match status" value="1"/>
</dbReference>
<name>A0A6J8E2Y0_MYTCO</name>
<feature type="domain" description="G-protein coupled receptors family 1 profile" evidence="9">
    <location>
        <begin position="51"/>
        <end position="315"/>
    </location>
</feature>
<dbReference type="PRINTS" id="PR00237">
    <property type="entry name" value="GPCRRHODOPSN"/>
</dbReference>
<feature type="transmembrane region" description="Helical" evidence="8">
    <location>
        <begin position="298"/>
        <end position="318"/>
    </location>
</feature>
<feature type="transmembrane region" description="Helical" evidence="8">
    <location>
        <begin position="246"/>
        <end position="266"/>
    </location>
</feature>
<gene>
    <name evidence="10" type="ORF">MCOR_47881</name>
</gene>
<evidence type="ECO:0000256" key="6">
    <source>
        <dbReference type="ARBA" id="ARBA00023170"/>
    </source>
</evidence>
<sequence length="364" mass="41526">MNSSNGYLSIANITHASNEKEAAIVPPSPDSFDFILRKYAYPIIIILGFLGNTISAFVFLHPQLRRYSCNIFLATRSLSDNGVLFSLLVAWLDFIYVRIFHVPVVCQLTVFLSYMCSFLSVWCIVCVTIDNYIRMCYPSIVNLYCKSKYAFVILSIMITLSLGIYNIPLWTTHVTVIAGNYYCWPKQEHIELLYILTYVDTALTFVFPLSAILICMSLLICKAVRSHQRSTTNRERYSLRTWPSSTSHYLKVTKLLFAVSVTFLILHTPTHVIKLKSVIEAFAGNPQQLSGVVKTLNYVFQVMYCLNFAVNFIVYYTFGNNFRQIVANSFCSVSKCKIFYKKSRDSIPSADTMSADILEQDSML</sequence>
<feature type="transmembrane region" description="Helical" evidence="8">
    <location>
        <begin position="39"/>
        <end position="60"/>
    </location>
</feature>
<comment type="subcellular location">
    <subcellularLocation>
        <location evidence="1">Membrane</location>
        <topology evidence="1">Multi-pass membrane protein</topology>
    </subcellularLocation>
</comment>
<keyword evidence="2 8" id="KW-0812">Transmembrane</keyword>
<evidence type="ECO:0000256" key="1">
    <source>
        <dbReference type="ARBA" id="ARBA00004141"/>
    </source>
</evidence>
<evidence type="ECO:0000313" key="10">
    <source>
        <dbReference type="EMBL" id="CAC5415174.1"/>
    </source>
</evidence>
<evidence type="ECO:0000256" key="7">
    <source>
        <dbReference type="ARBA" id="ARBA00023224"/>
    </source>
</evidence>
<evidence type="ECO:0000313" key="11">
    <source>
        <dbReference type="Proteomes" id="UP000507470"/>
    </source>
</evidence>
<dbReference type="InterPro" id="IPR017452">
    <property type="entry name" value="GPCR_Rhodpsn_7TM"/>
</dbReference>
<keyword evidence="6" id="KW-0675">Receptor</keyword>
<accession>A0A6J8E2Y0</accession>
<dbReference type="PANTHER" id="PTHR24243:SF230">
    <property type="entry name" value="G-PROTEIN COUPLED RECEPTORS FAMILY 1 PROFILE DOMAIN-CONTAINING PROTEIN"/>
    <property type="match status" value="1"/>
</dbReference>
<keyword evidence="3 8" id="KW-1133">Transmembrane helix</keyword>
<dbReference type="Gene3D" id="1.20.1070.10">
    <property type="entry name" value="Rhodopsin 7-helix transmembrane proteins"/>
    <property type="match status" value="1"/>
</dbReference>
<evidence type="ECO:0000256" key="4">
    <source>
        <dbReference type="ARBA" id="ARBA00023040"/>
    </source>
</evidence>
<feature type="transmembrane region" description="Helical" evidence="8">
    <location>
        <begin position="202"/>
        <end position="225"/>
    </location>
</feature>
<proteinExistence type="predicted"/>
<dbReference type="AlphaFoldDB" id="A0A6J8E2Y0"/>
<evidence type="ECO:0000256" key="3">
    <source>
        <dbReference type="ARBA" id="ARBA00022989"/>
    </source>
</evidence>
<dbReference type="CDD" id="cd14978">
    <property type="entry name" value="7tmA_FMRFamide_R-like"/>
    <property type="match status" value="1"/>
</dbReference>
<dbReference type="GO" id="GO:0004930">
    <property type="term" value="F:G protein-coupled receptor activity"/>
    <property type="evidence" value="ECO:0007669"/>
    <property type="project" value="UniProtKB-KW"/>
</dbReference>
<organism evidence="10 11">
    <name type="scientific">Mytilus coruscus</name>
    <name type="common">Sea mussel</name>
    <dbReference type="NCBI Taxonomy" id="42192"/>
    <lineage>
        <taxon>Eukaryota</taxon>
        <taxon>Metazoa</taxon>
        <taxon>Spiralia</taxon>
        <taxon>Lophotrochozoa</taxon>
        <taxon>Mollusca</taxon>
        <taxon>Bivalvia</taxon>
        <taxon>Autobranchia</taxon>
        <taxon>Pteriomorphia</taxon>
        <taxon>Mytilida</taxon>
        <taxon>Mytiloidea</taxon>
        <taxon>Mytilidae</taxon>
        <taxon>Mytilinae</taxon>
        <taxon>Mytilus</taxon>
    </lineage>
</organism>
<dbReference type="Proteomes" id="UP000507470">
    <property type="component" value="Unassembled WGS sequence"/>
</dbReference>